<accession>A0A0A1FB49</accession>
<dbReference type="Proteomes" id="UP000030302">
    <property type="component" value="Chromosome"/>
</dbReference>
<dbReference type="AlphaFoldDB" id="A0A0A1FB49"/>
<protein>
    <submittedName>
        <fullName evidence="1">Uncharacterized protein</fullName>
    </submittedName>
</protein>
<reference evidence="2" key="1">
    <citation type="journal article" date="2014" name="Soil Biol. Biochem.">
        <title>Structure and function of bacterial communities in ageing soils: Insights from the Mendocino ecological staircase.</title>
        <authorList>
            <person name="Uroz S."/>
            <person name="Tech J.J."/>
            <person name="Sawaya N.A."/>
            <person name="Frey-Klett P."/>
            <person name="Leveau J.H.J."/>
        </authorList>
    </citation>
    <scope>NUCLEOTIDE SEQUENCE [LARGE SCALE GENOMIC DNA]</scope>
    <source>
        <strain evidence="2">Cal35</strain>
    </source>
</reference>
<proteinExistence type="predicted"/>
<dbReference type="KEGG" id="care:LT85_1837"/>
<evidence type="ECO:0000313" key="2">
    <source>
        <dbReference type="Proteomes" id="UP000030302"/>
    </source>
</evidence>
<sequence>MIHDEFGLPAEKSGLSKCTVMTPALTPPAQRNMETPTRLRSVENMNSIPFLWVVQTF</sequence>
<dbReference type="STRING" id="279058.LT85_1837"/>
<dbReference type="EMBL" id="CP009962">
    <property type="protein sequence ID" value="AIY40995.1"/>
    <property type="molecule type" value="Genomic_DNA"/>
</dbReference>
<organism evidence="1 2">
    <name type="scientific">Collimonas arenae</name>
    <dbReference type="NCBI Taxonomy" id="279058"/>
    <lineage>
        <taxon>Bacteria</taxon>
        <taxon>Pseudomonadati</taxon>
        <taxon>Pseudomonadota</taxon>
        <taxon>Betaproteobacteria</taxon>
        <taxon>Burkholderiales</taxon>
        <taxon>Oxalobacteraceae</taxon>
        <taxon>Collimonas</taxon>
    </lineage>
</organism>
<name>A0A0A1FB49_9BURK</name>
<dbReference type="HOGENOM" id="CLU_2988802_0_0_4"/>
<gene>
    <name evidence="1" type="ORF">LT85_1837</name>
</gene>
<keyword evidence="2" id="KW-1185">Reference proteome</keyword>
<evidence type="ECO:0000313" key="1">
    <source>
        <dbReference type="EMBL" id="AIY40995.1"/>
    </source>
</evidence>